<keyword evidence="4 6" id="KW-1133">Transmembrane helix</keyword>
<name>A0A7W5JWC3_9ACTN</name>
<accession>A0A7W5JWC3</accession>
<dbReference type="PROSITE" id="PS50850">
    <property type="entry name" value="MFS"/>
    <property type="match status" value="1"/>
</dbReference>
<feature type="transmembrane region" description="Helical" evidence="6">
    <location>
        <begin position="273"/>
        <end position="291"/>
    </location>
</feature>
<evidence type="ECO:0000256" key="2">
    <source>
        <dbReference type="ARBA" id="ARBA00022475"/>
    </source>
</evidence>
<dbReference type="GO" id="GO:0005886">
    <property type="term" value="C:plasma membrane"/>
    <property type="evidence" value="ECO:0007669"/>
    <property type="project" value="UniProtKB-SubCell"/>
</dbReference>
<comment type="subcellular location">
    <subcellularLocation>
        <location evidence="1">Cell membrane</location>
        <topology evidence="1">Multi-pass membrane protein</topology>
    </subcellularLocation>
</comment>
<dbReference type="RefSeq" id="WP_183338839.1">
    <property type="nucleotide sequence ID" value="NZ_JACHZG010000001.1"/>
</dbReference>
<evidence type="ECO:0000313" key="8">
    <source>
        <dbReference type="EMBL" id="MBB3327537.1"/>
    </source>
</evidence>
<dbReference type="Proteomes" id="UP000565572">
    <property type="component" value="Unassembled WGS sequence"/>
</dbReference>
<keyword evidence="3 6" id="KW-0812">Transmembrane</keyword>
<dbReference type="AlphaFoldDB" id="A0A7W5JWC3"/>
<evidence type="ECO:0000256" key="3">
    <source>
        <dbReference type="ARBA" id="ARBA00022692"/>
    </source>
</evidence>
<evidence type="ECO:0000259" key="7">
    <source>
        <dbReference type="PROSITE" id="PS50850"/>
    </source>
</evidence>
<dbReference type="InterPro" id="IPR011701">
    <property type="entry name" value="MFS"/>
</dbReference>
<feature type="transmembrane region" description="Helical" evidence="6">
    <location>
        <begin position="121"/>
        <end position="147"/>
    </location>
</feature>
<gene>
    <name evidence="8" type="ORF">FHX39_002481</name>
</gene>
<dbReference type="InterPro" id="IPR036259">
    <property type="entry name" value="MFS_trans_sf"/>
</dbReference>
<evidence type="ECO:0000256" key="5">
    <source>
        <dbReference type="ARBA" id="ARBA00023136"/>
    </source>
</evidence>
<dbReference type="SUPFAM" id="SSF103473">
    <property type="entry name" value="MFS general substrate transporter"/>
    <property type="match status" value="1"/>
</dbReference>
<evidence type="ECO:0000313" key="9">
    <source>
        <dbReference type="Proteomes" id="UP000565572"/>
    </source>
</evidence>
<dbReference type="Gene3D" id="1.20.1250.20">
    <property type="entry name" value="MFS general substrate transporter like domains"/>
    <property type="match status" value="2"/>
</dbReference>
<dbReference type="EMBL" id="JACHZG010000001">
    <property type="protein sequence ID" value="MBB3327537.1"/>
    <property type="molecule type" value="Genomic_DNA"/>
</dbReference>
<feature type="transmembrane region" description="Helical" evidence="6">
    <location>
        <begin position="385"/>
        <end position="409"/>
    </location>
</feature>
<dbReference type="GO" id="GO:0022857">
    <property type="term" value="F:transmembrane transporter activity"/>
    <property type="evidence" value="ECO:0007669"/>
    <property type="project" value="InterPro"/>
</dbReference>
<feature type="transmembrane region" description="Helical" evidence="6">
    <location>
        <begin position="327"/>
        <end position="347"/>
    </location>
</feature>
<evidence type="ECO:0000256" key="1">
    <source>
        <dbReference type="ARBA" id="ARBA00004651"/>
    </source>
</evidence>
<feature type="transmembrane region" description="Helical" evidence="6">
    <location>
        <begin position="298"/>
        <end position="315"/>
    </location>
</feature>
<reference evidence="8 9" key="1">
    <citation type="submission" date="2020-08" db="EMBL/GenBank/DDBJ databases">
        <title>Sequencing the genomes of 1000 actinobacteria strains.</title>
        <authorList>
            <person name="Klenk H.-P."/>
        </authorList>
    </citation>
    <scope>NUCLEOTIDE SEQUENCE [LARGE SCALE GENOMIC DNA]</scope>
    <source>
        <strain evidence="8 9">DSM 11053</strain>
    </source>
</reference>
<organism evidence="8 9">
    <name type="scientific">Microlunatus antarcticus</name>
    <dbReference type="NCBI Taxonomy" id="53388"/>
    <lineage>
        <taxon>Bacteria</taxon>
        <taxon>Bacillati</taxon>
        <taxon>Actinomycetota</taxon>
        <taxon>Actinomycetes</taxon>
        <taxon>Propionibacteriales</taxon>
        <taxon>Propionibacteriaceae</taxon>
        <taxon>Microlunatus</taxon>
    </lineage>
</organism>
<feature type="transmembrane region" description="Helical" evidence="6">
    <location>
        <begin position="20"/>
        <end position="39"/>
    </location>
</feature>
<feature type="transmembrane region" description="Helical" evidence="6">
    <location>
        <begin position="359"/>
        <end position="379"/>
    </location>
</feature>
<dbReference type="PANTHER" id="PTHR43124">
    <property type="entry name" value="PURINE EFFLUX PUMP PBUE"/>
    <property type="match status" value="1"/>
</dbReference>
<feature type="domain" description="Major facilitator superfamily (MFS) profile" evidence="7">
    <location>
        <begin position="30"/>
        <end position="414"/>
    </location>
</feature>
<dbReference type="PANTHER" id="PTHR43124:SF3">
    <property type="entry name" value="CHLORAMPHENICOL EFFLUX PUMP RV0191"/>
    <property type="match status" value="1"/>
</dbReference>
<evidence type="ECO:0000256" key="4">
    <source>
        <dbReference type="ARBA" id="ARBA00022989"/>
    </source>
</evidence>
<keyword evidence="9" id="KW-1185">Reference proteome</keyword>
<feature type="transmembrane region" description="Helical" evidence="6">
    <location>
        <begin position="234"/>
        <end position="253"/>
    </location>
</feature>
<proteinExistence type="predicted"/>
<keyword evidence="5 6" id="KW-0472">Membrane</keyword>
<protein>
    <submittedName>
        <fullName evidence="8">MFS family permease</fullName>
    </submittedName>
</protein>
<dbReference type="InterPro" id="IPR020846">
    <property type="entry name" value="MFS_dom"/>
</dbReference>
<evidence type="ECO:0000256" key="6">
    <source>
        <dbReference type="SAM" id="Phobius"/>
    </source>
</evidence>
<dbReference type="Pfam" id="PF07690">
    <property type="entry name" value="MFS_1"/>
    <property type="match status" value="1"/>
</dbReference>
<comment type="caution">
    <text evidence="8">The sequence shown here is derived from an EMBL/GenBank/DDBJ whole genome shotgun (WGS) entry which is preliminary data.</text>
</comment>
<feature type="transmembrane region" description="Helical" evidence="6">
    <location>
        <begin position="159"/>
        <end position="179"/>
    </location>
</feature>
<feature type="transmembrane region" description="Helical" evidence="6">
    <location>
        <begin position="68"/>
        <end position="88"/>
    </location>
</feature>
<keyword evidence="2" id="KW-1003">Cell membrane</keyword>
<feature type="transmembrane region" description="Helical" evidence="6">
    <location>
        <begin position="185"/>
        <end position="203"/>
    </location>
</feature>
<dbReference type="InterPro" id="IPR050189">
    <property type="entry name" value="MFS_Efflux_Transporters"/>
</dbReference>
<sequence>MSSSAPSAPSSTDRDAPTLARLPLGIALFTFVVLGLSYITNAADRQVFPVLLPAIRTEYGFSLGEGGLLSTIFTLGIGLAGVPGAYLLNRFSRRAVIVGGIVIYSGFTALTAVSVGFADMFAYRALSGVGEAIQNAALFAAVGAYFFKRRALAIGSLNFCYGVGAFLGPRLGAQFAAGSGWRTPFYVYAIAGFVIAAIILVVVSKRFTEQVEPLGDVRPEVAANVPEKVYNRNVVVLMVVAAIAGVSLYGYLGLYPTYLQTELGFTVVEAGKAAGMFGLGALMGIPAGLLGDRFDQRWILMGSLVAASIVGYVLFHGPTTPGWQSLLSFLTGATGSGLLFTNTYSAMQRAVRPEKVGQVSGAFVTSWYLPSALAGYLFALLQNNLGWGGASLVQLSLVPLIGVVALLFLDTSRFTTAKVSSGHH</sequence>
<feature type="transmembrane region" description="Helical" evidence="6">
    <location>
        <begin position="95"/>
        <end position="115"/>
    </location>
</feature>